<feature type="domain" description="DYW" evidence="3">
    <location>
        <begin position="1107"/>
        <end position="1200"/>
    </location>
</feature>
<dbReference type="FunFam" id="1.25.40.10:FF:000031">
    <property type="entry name" value="Pentatricopeptide repeat-containing protein mitochondrial"/>
    <property type="match status" value="1"/>
</dbReference>
<organism evidence="4 5">
    <name type="scientific">Papaver somniferum</name>
    <name type="common">Opium poppy</name>
    <dbReference type="NCBI Taxonomy" id="3469"/>
    <lineage>
        <taxon>Eukaryota</taxon>
        <taxon>Viridiplantae</taxon>
        <taxon>Streptophyta</taxon>
        <taxon>Embryophyta</taxon>
        <taxon>Tracheophyta</taxon>
        <taxon>Spermatophyta</taxon>
        <taxon>Magnoliopsida</taxon>
        <taxon>Ranunculales</taxon>
        <taxon>Papaveraceae</taxon>
        <taxon>Papaveroideae</taxon>
        <taxon>Papaver</taxon>
    </lineage>
</organism>
<feature type="repeat" description="PPR" evidence="2">
    <location>
        <begin position="892"/>
        <end position="926"/>
    </location>
</feature>
<dbReference type="InterPro" id="IPR032867">
    <property type="entry name" value="DYW_dom"/>
</dbReference>
<dbReference type="InterPro" id="IPR046960">
    <property type="entry name" value="PPR_At4g14850-like_plant"/>
</dbReference>
<dbReference type="GO" id="GO:0009451">
    <property type="term" value="P:RNA modification"/>
    <property type="evidence" value="ECO:0007669"/>
    <property type="project" value="InterPro"/>
</dbReference>
<gene>
    <name evidence="4" type="ORF">C5167_039040</name>
</gene>
<dbReference type="FunFam" id="1.25.40.10:FF:000125">
    <property type="entry name" value="Pentatricopeptide repeat-containing protein"/>
    <property type="match status" value="1"/>
</dbReference>
<dbReference type="Gramene" id="RZC46094">
    <property type="protein sequence ID" value="RZC46094"/>
    <property type="gene ID" value="C5167_039040"/>
</dbReference>
<dbReference type="NCBIfam" id="TIGR00756">
    <property type="entry name" value="PPR"/>
    <property type="match status" value="8"/>
</dbReference>
<dbReference type="Proteomes" id="UP000316621">
    <property type="component" value="Chromosome 1"/>
</dbReference>
<dbReference type="PANTHER" id="PTHR47926:SF537">
    <property type="entry name" value="PENTACOTRIPEPTIDE-REPEAT REGION OF PRORP DOMAIN-CONTAINING PROTEIN"/>
    <property type="match status" value="1"/>
</dbReference>
<dbReference type="SUPFAM" id="SSF48452">
    <property type="entry name" value="TPR-like"/>
    <property type="match status" value="1"/>
</dbReference>
<keyword evidence="5" id="KW-1185">Reference proteome</keyword>
<dbReference type="OMA" id="FTWIQRF"/>
<feature type="repeat" description="PPR" evidence="2">
    <location>
        <begin position="88"/>
        <end position="118"/>
    </location>
</feature>
<proteinExistence type="predicted"/>
<dbReference type="InterPro" id="IPR011990">
    <property type="entry name" value="TPR-like_helical_dom_sf"/>
</dbReference>
<reference evidence="4 5" key="1">
    <citation type="journal article" date="2018" name="Science">
        <title>The opium poppy genome and morphinan production.</title>
        <authorList>
            <person name="Guo L."/>
            <person name="Winzer T."/>
            <person name="Yang X."/>
            <person name="Li Y."/>
            <person name="Ning Z."/>
            <person name="He Z."/>
            <person name="Teodor R."/>
            <person name="Lu Y."/>
            <person name="Bowser T.A."/>
            <person name="Graham I.A."/>
            <person name="Ye K."/>
        </authorList>
    </citation>
    <scope>NUCLEOTIDE SEQUENCE [LARGE SCALE GENOMIC DNA]</scope>
    <source>
        <strain evidence="5">cv. HN1</strain>
        <tissue evidence="4">Leaves</tissue>
    </source>
</reference>
<dbReference type="GO" id="GO:0008270">
    <property type="term" value="F:zinc ion binding"/>
    <property type="evidence" value="ECO:0007669"/>
    <property type="project" value="InterPro"/>
</dbReference>
<dbReference type="Pfam" id="PF20431">
    <property type="entry name" value="E_motif"/>
    <property type="match status" value="2"/>
</dbReference>
<dbReference type="InterPro" id="IPR046848">
    <property type="entry name" value="E_motif"/>
</dbReference>
<dbReference type="Pfam" id="PF14432">
    <property type="entry name" value="DYW_deaminase"/>
    <property type="match status" value="1"/>
</dbReference>
<dbReference type="GO" id="GO:0003723">
    <property type="term" value="F:RNA binding"/>
    <property type="evidence" value="ECO:0007669"/>
    <property type="project" value="InterPro"/>
</dbReference>
<feature type="repeat" description="PPR" evidence="2">
    <location>
        <begin position="596"/>
        <end position="631"/>
    </location>
</feature>
<evidence type="ECO:0000313" key="4">
    <source>
        <dbReference type="EMBL" id="RZC46094.1"/>
    </source>
</evidence>
<dbReference type="Gene3D" id="1.25.40.10">
    <property type="entry name" value="Tetratricopeptide repeat domain"/>
    <property type="match status" value="7"/>
</dbReference>
<sequence length="1200" mass="135193">MRSLNHATLIFASKLFHSTKSIEQKTIFLLHNSTKLNHLLQIHAFTIKTSLDQSNFILAKFLGQLFSCSSFKNLPYARSLFDRIPSPDTFIWNSMIRAYLNAQNPRESTSLFFQMRIREDIVVDSFSLSLVLQACGRSVNDRDGKRIHTHVWKLGFLSDLFVQTALIEMYAKCGTLDIAEEVLNEMCEPDLVSYNVMLAEYVRVGEIESARCLFDKMPEKDLVSWNTLIHGFTAAGIIGDARQLFVTKRESNEALRLFHEMQLANVKPDKVTMVCVLSACGELGALNMGKMIHEYIKRNYIEVDLKLGTSLVDMYAKCGDIANSLEVFNKMGLKDVLTWSAMIIGLANHGFAELSLDHFSKMISEGFKPNGVTFVGVLSACSHAGLVDMGWKYFRSMSDIHRIEPKIEHYGCMVDLLGRAGCLKEARELIRSMPFSPDAVVWRALLGGCRIYKNIQLAEEAAANLLQLEPQVDENYILLSNVYSEAKNWDKVINTRKMMKGGNIQKLAPGSSSIEVDNGVSTFHSFQPYIPHETHLSLLQTCKTHKEPKQIHASTIKTGIFNHITIASRILAFYSDPKIGNLEYARSVFDQIEEPNSFTWNTIIKCYLENHHSNDAILMFCELLRESSVSPDNFTLPSVIKGCARLCALEEGKQVHGLSLKTGFQSDLYVQSSVVSLYSKCLDIVSARKVFDRMENADMISWNSLIDGCVKCGEIELAQKLFDEMPEKDSFSWTVLIDGYSKCGKVDIARDVFDKMPNRNLVSWNAMINGYMKSGDFVSAQQLFDSMTKRNIITWNTLISGYERNERFILALEAFETMLEEGLTSTNSTLVSVLSAVSGLALLEKGNWIHSYLVRNGLKIDGVLGTALIEMYSKCGSIDSALGVFQAIPKRRLGHWTAMIVGLGMHGMAVEALKLFRKMQRLQMKPNSITFIGLLNACSHAGMVNQGRQIFSIMEEEYGIEPTIEHYGCLVDLLCRAGHLEEAKNVIENMPIRANAVIWMSLLSGSRNHSNVEIGECAAKHVIEMAPKTVGCYVLLSNIYATVGRWNEVSKVREMMKNIGIRKDPGCSLIEHNDVFHEFVVADSSHHQKEEIYSKLSEMDDRLRSAGYIPDLTQVLVCVEGQKEKEAELANHSERFAIAFGLINVKPGKPIRIVKNLRVCNDCHSVTKLLSAIYDREIIVRDNSRYHHFRKGTCSCKDYW</sequence>
<evidence type="ECO:0000256" key="2">
    <source>
        <dbReference type="PROSITE-ProRule" id="PRU00708"/>
    </source>
</evidence>
<feature type="repeat" description="PPR" evidence="2">
    <location>
        <begin position="729"/>
        <end position="763"/>
    </location>
</feature>
<dbReference type="PROSITE" id="PS51375">
    <property type="entry name" value="PPR"/>
    <property type="match status" value="8"/>
</dbReference>
<dbReference type="Pfam" id="PF13041">
    <property type="entry name" value="PPR_2"/>
    <property type="match status" value="3"/>
</dbReference>
<dbReference type="AlphaFoldDB" id="A0A4Y7IB81"/>
<dbReference type="FunFam" id="1.25.40.10:FF:000470">
    <property type="entry name" value="Pentatricopeptide repeat-containing protein At5g66520"/>
    <property type="match status" value="2"/>
</dbReference>
<dbReference type="FunFam" id="1.25.40.10:FF:000090">
    <property type="entry name" value="Pentatricopeptide repeat-containing protein, chloroplastic"/>
    <property type="match status" value="1"/>
</dbReference>
<evidence type="ECO:0000256" key="1">
    <source>
        <dbReference type="ARBA" id="ARBA00022737"/>
    </source>
</evidence>
<dbReference type="Pfam" id="PF01535">
    <property type="entry name" value="PPR"/>
    <property type="match status" value="12"/>
</dbReference>
<feature type="repeat" description="PPR" evidence="2">
    <location>
        <begin position="335"/>
        <end position="369"/>
    </location>
</feature>
<dbReference type="InterPro" id="IPR002885">
    <property type="entry name" value="PPR_rpt"/>
</dbReference>
<feature type="repeat" description="PPR" evidence="2">
    <location>
        <begin position="791"/>
        <end position="825"/>
    </location>
</feature>
<dbReference type="GO" id="GO:0048731">
    <property type="term" value="P:system development"/>
    <property type="evidence" value="ECO:0007669"/>
    <property type="project" value="UniProtKB-ARBA"/>
</dbReference>
<dbReference type="EMBL" id="CM010715">
    <property type="protein sequence ID" value="RZC46094.1"/>
    <property type="molecule type" value="Genomic_DNA"/>
</dbReference>
<evidence type="ECO:0000313" key="5">
    <source>
        <dbReference type="Proteomes" id="UP000316621"/>
    </source>
</evidence>
<dbReference type="Pfam" id="PF12854">
    <property type="entry name" value="PPR_1"/>
    <property type="match status" value="1"/>
</dbReference>
<feature type="repeat" description="PPR" evidence="2">
    <location>
        <begin position="190"/>
        <end position="224"/>
    </location>
</feature>
<name>A0A4Y7IB81_PAPSO</name>
<dbReference type="PANTHER" id="PTHR47926">
    <property type="entry name" value="PENTATRICOPEPTIDE REPEAT-CONTAINING PROTEIN"/>
    <property type="match status" value="1"/>
</dbReference>
<accession>A0A4Y7IB81</accession>
<evidence type="ECO:0000259" key="3">
    <source>
        <dbReference type="Pfam" id="PF14432"/>
    </source>
</evidence>
<protein>
    <recommendedName>
        <fullName evidence="3">DYW domain-containing protein</fullName>
    </recommendedName>
</protein>
<keyword evidence="1" id="KW-0677">Repeat</keyword>
<feature type="repeat" description="PPR" evidence="2">
    <location>
        <begin position="698"/>
        <end position="728"/>
    </location>
</feature>
<dbReference type="FunFam" id="1.25.40.10:FF:000366">
    <property type="entry name" value="Pentatricopeptide (PPR) repeat-containing protein"/>
    <property type="match status" value="1"/>
</dbReference>